<evidence type="ECO:0000313" key="3">
    <source>
        <dbReference type="Proteomes" id="UP000659654"/>
    </source>
</evidence>
<protein>
    <submittedName>
        <fullName evidence="2">(pine wood nematode) hypothetical protein</fullName>
    </submittedName>
</protein>
<gene>
    <name evidence="2" type="ORF">BXYJ_LOCUS13869</name>
</gene>
<keyword evidence="3" id="KW-1185">Reference proteome</keyword>
<organism evidence="2 3">
    <name type="scientific">Bursaphelenchus xylophilus</name>
    <name type="common">Pinewood nematode worm</name>
    <name type="synonym">Aphelenchoides xylophilus</name>
    <dbReference type="NCBI Taxonomy" id="6326"/>
    <lineage>
        <taxon>Eukaryota</taxon>
        <taxon>Metazoa</taxon>
        <taxon>Ecdysozoa</taxon>
        <taxon>Nematoda</taxon>
        <taxon>Chromadorea</taxon>
        <taxon>Rhabditida</taxon>
        <taxon>Tylenchina</taxon>
        <taxon>Tylenchomorpha</taxon>
        <taxon>Aphelenchoidea</taxon>
        <taxon>Aphelenchoididae</taxon>
        <taxon>Bursaphelenchus</taxon>
    </lineage>
</organism>
<name>A0A7I8X4V6_BURXY</name>
<comment type="caution">
    <text evidence="2">The sequence shown here is derived from an EMBL/GenBank/DDBJ whole genome shotgun (WGS) entry which is preliminary data.</text>
</comment>
<dbReference type="Proteomes" id="UP000582659">
    <property type="component" value="Unassembled WGS sequence"/>
</dbReference>
<evidence type="ECO:0000313" key="2">
    <source>
        <dbReference type="EMBL" id="CAD5233778.1"/>
    </source>
</evidence>
<evidence type="ECO:0000256" key="1">
    <source>
        <dbReference type="SAM" id="MobiDB-lite"/>
    </source>
</evidence>
<dbReference type="Proteomes" id="UP000659654">
    <property type="component" value="Unassembled WGS sequence"/>
</dbReference>
<dbReference type="AlphaFoldDB" id="A0A7I8X4V6"/>
<dbReference type="EMBL" id="CAJFCV020000006">
    <property type="protein sequence ID" value="CAG9129170.1"/>
    <property type="molecule type" value="Genomic_DNA"/>
</dbReference>
<feature type="region of interest" description="Disordered" evidence="1">
    <location>
        <begin position="1"/>
        <end position="34"/>
    </location>
</feature>
<sequence>MYRSTSNQQTSRLQQGIVRLPESPQQNKPHRPRLDRSIFIPIALVPKTDPVFEAAEEPGQEPEDGGQNVEKKVERTIRTHETPTAVHIETLEDAAKVLGIP</sequence>
<dbReference type="EMBL" id="CAJFDI010000006">
    <property type="protein sequence ID" value="CAD5233778.1"/>
    <property type="molecule type" value="Genomic_DNA"/>
</dbReference>
<reference evidence="2" key="1">
    <citation type="submission" date="2020-09" db="EMBL/GenBank/DDBJ databases">
        <authorList>
            <person name="Kikuchi T."/>
        </authorList>
    </citation>
    <scope>NUCLEOTIDE SEQUENCE</scope>
    <source>
        <strain evidence="2">Ka4C1</strain>
    </source>
</reference>
<feature type="compositionally biased region" description="Polar residues" evidence="1">
    <location>
        <begin position="1"/>
        <end position="14"/>
    </location>
</feature>
<accession>A0A7I8X4V6</accession>
<proteinExistence type="predicted"/>